<dbReference type="EMBL" id="JBANQN010000009">
    <property type="protein sequence ID" value="KAK6780358.1"/>
    <property type="molecule type" value="Genomic_DNA"/>
</dbReference>
<evidence type="ECO:0000256" key="1">
    <source>
        <dbReference type="ARBA" id="ARBA00004123"/>
    </source>
</evidence>
<sequence length="152" mass="17004">MKERTRSSAIELQSLLSDSPTRAITCKAGNKICSNLIVENPFPAMLCDICCSEPHFCRYCCIILCCKIISSYYDRDSYIRCEEIVDGYICGHVSLLDCALRAYMARPVGGSINLDAQYLRRYGGLRIDLVPHVLKLLNTCTSIASHADIEKI</sequence>
<dbReference type="Pfam" id="PF07227">
    <property type="entry name" value="PHD_Oberon"/>
    <property type="match status" value="1"/>
</dbReference>
<accession>A0AAN8Y874</accession>
<name>A0AAN8Y874_SOLBU</name>
<comment type="caution">
    <text evidence="7">The sequence shown here is derived from an EMBL/GenBank/DDBJ whole genome shotgun (WGS) entry which is preliminary data.</text>
</comment>
<organism evidence="7 8">
    <name type="scientific">Solanum bulbocastanum</name>
    <name type="common">Wild potato</name>
    <dbReference type="NCBI Taxonomy" id="147425"/>
    <lineage>
        <taxon>Eukaryota</taxon>
        <taxon>Viridiplantae</taxon>
        <taxon>Streptophyta</taxon>
        <taxon>Embryophyta</taxon>
        <taxon>Tracheophyta</taxon>
        <taxon>Spermatophyta</taxon>
        <taxon>Magnoliopsida</taxon>
        <taxon>eudicotyledons</taxon>
        <taxon>Gunneridae</taxon>
        <taxon>Pentapetalae</taxon>
        <taxon>asterids</taxon>
        <taxon>lamiids</taxon>
        <taxon>Solanales</taxon>
        <taxon>Solanaceae</taxon>
        <taxon>Solanoideae</taxon>
        <taxon>Solaneae</taxon>
        <taxon>Solanum</taxon>
    </lineage>
</organism>
<dbReference type="GO" id="GO:0005634">
    <property type="term" value="C:nucleus"/>
    <property type="evidence" value="ECO:0007669"/>
    <property type="project" value="UniProtKB-SubCell"/>
</dbReference>
<feature type="domain" description="Oberon-like PHD finger" evidence="6">
    <location>
        <begin position="29"/>
        <end position="150"/>
    </location>
</feature>
<keyword evidence="5" id="KW-0539">Nucleus</keyword>
<evidence type="ECO:0000259" key="6">
    <source>
        <dbReference type="Pfam" id="PF07227"/>
    </source>
</evidence>
<dbReference type="PANTHER" id="PTHR33345">
    <property type="entry name" value="ADAPTER PROTEIN, PUTATIVE-RELATED"/>
    <property type="match status" value="1"/>
</dbReference>
<evidence type="ECO:0000313" key="7">
    <source>
        <dbReference type="EMBL" id="KAK6780358.1"/>
    </source>
</evidence>
<dbReference type="PANTHER" id="PTHR33345:SF2">
    <property type="entry name" value="OBERON-LIKE PHD FINGER DOMAIN-CONTAINING PROTEIN"/>
    <property type="match status" value="1"/>
</dbReference>
<reference evidence="7 8" key="1">
    <citation type="submission" date="2024-02" db="EMBL/GenBank/DDBJ databases">
        <title>de novo genome assembly of Solanum bulbocastanum strain 11H21.</title>
        <authorList>
            <person name="Hosaka A.J."/>
        </authorList>
    </citation>
    <scope>NUCLEOTIDE SEQUENCE [LARGE SCALE GENOMIC DNA]</scope>
    <source>
        <tissue evidence="7">Young leaves</tissue>
    </source>
</reference>
<evidence type="ECO:0000313" key="8">
    <source>
        <dbReference type="Proteomes" id="UP001371456"/>
    </source>
</evidence>
<evidence type="ECO:0000256" key="4">
    <source>
        <dbReference type="ARBA" id="ARBA00022833"/>
    </source>
</evidence>
<evidence type="ECO:0000256" key="2">
    <source>
        <dbReference type="ARBA" id="ARBA00022723"/>
    </source>
</evidence>
<dbReference type="GO" id="GO:0008270">
    <property type="term" value="F:zinc ion binding"/>
    <property type="evidence" value="ECO:0007669"/>
    <property type="project" value="UniProtKB-KW"/>
</dbReference>
<comment type="subcellular location">
    <subcellularLocation>
        <location evidence="1">Nucleus</location>
    </subcellularLocation>
</comment>
<keyword evidence="3" id="KW-0863">Zinc-finger</keyword>
<keyword evidence="4" id="KW-0862">Zinc</keyword>
<dbReference type="InterPro" id="IPR032881">
    <property type="entry name" value="Oberon-like_PHD"/>
</dbReference>
<dbReference type="Proteomes" id="UP001371456">
    <property type="component" value="Unassembled WGS sequence"/>
</dbReference>
<keyword evidence="2" id="KW-0479">Metal-binding</keyword>
<evidence type="ECO:0000256" key="5">
    <source>
        <dbReference type="ARBA" id="ARBA00023242"/>
    </source>
</evidence>
<gene>
    <name evidence="7" type="ORF">RDI58_022542</name>
</gene>
<evidence type="ECO:0000256" key="3">
    <source>
        <dbReference type="ARBA" id="ARBA00022771"/>
    </source>
</evidence>
<protein>
    <recommendedName>
        <fullName evidence="6">Oberon-like PHD finger domain-containing protein</fullName>
    </recommendedName>
</protein>
<keyword evidence="8" id="KW-1185">Reference proteome</keyword>
<proteinExistence type="predicted"/>
<dbReference type="AlphaFoldDB" id="A0AAN8Y874"/>